<dbReference type="Proteomes" id="UP000663722">
    <property type="component" value="Chromosome"/>
</dbReference>
<evidence type="ECO:0000256" key="5">
    <source>
        <dbReference type="ARBA" id="ARBA00022679"/>
    </source>
</evidence>
<keyword evidence="11" id="KW-0963">Cytoplasm</keyword>
<dbReference type="GO" id="GO:0000287">
    <property type="term" value="F:magnesium ion binding"/>
    <property type="evidence" value="ECO:0007669"/>
    <property type="project" value="UniProtKB-UniRule"/>
</dbReference>
<comment type="caution">
    <text evidence="11">Lacks conserved residue(s) required for the propagation of feature annotation.</text>
</comment>
<keyword evidence="13" id="KW-1185">Reference proteome</keyword>
<dbReference type="InterPro" id="IPR031322">
    <property type="entry name" value="Shikimate/glucono_kinase"/>
</dbReference>
<sequence length="169" mass="19011">MIGYRCTGKSSVGKSLADRLDLSFADSDSEVVREQGISISEMVSKHGWDFFREKEREAIKRLSAADKHVIATGGGVVLNPENVKDMKENGIVVWLKATPETIKQRILQDENTADLRPSLTSKGFVEEIQEILSERTPLYENTMDFYIDTDHVGLNEICSFIISKLQQKS</sequence>
<evidence type="ECO:0000256" key="7">
    <source>
        <dbReference type="ARBA" id="ARBA00022777"/>
    </source>
</evidence>
<dbReference type="GO" id="GO:0009073">
    <property type="term" value="P:aromatic amino acid family biosynthetic process"/>
    <property type="evidence" value="ECO:0007669"/>
    <property type="project" value="UniProtKB-KW"/>
</dbReference>
<organism evidence="12 13">
    <name type="scientific">Desulfonema magnum</name>
    <dbReference type="NCBI Taxonomy" id="45655"/>
    <lineage>
        <taxon>Bacteria</taxon>
        <taxon>Pseudomonadati</taxon>
        <taxon>Thermodesulfobacteriota</taxon>
        <taxon>Desulfobacteria</taxon>
        <taxon>Desulfobacterales</taxon>
        <taxon>Desulfococcaceae</taxon>
        <taxon>Desulfonema</taxon>
    </lineage>
</organism>
<keyword evidence="7 11" id="KW-0418">Kinase</keyword>
<feature type="binding site" evidence="11">
    <location>
        <position position="116"/>
    </location>
    <ligand>
        <name>ATP</name>
        <dbReference type="ChEBI" id="CHEBI:30616"/>
    </ligand>
</feature>
<feature type="binding site" evidence="11">
    <location>
        <position position="28"/>
    </location>
    <ligand>
        <name>substrate</name>
    </ligand>
</feature>
<feature type="binding site" evidence="11">
    <location>
        <position position="135"/>
    </location>
    <ligand>
        <name>substrate</name>
    </ligand>
</feature>
<dbReference type="KEGG" id="dmm:dnm_031160"/>
<evidence type="ECO:0000313" key="12">
    <source>
        <dbReference type="EMBL" id="QTA87088.1"/>
    </source>
</evidence>
<dbReference type="GO" id="GO:0005524">
    <property type="term" value="F:ATP binding"/>
    <property type="evidence" value="ECO:0007669"/>
    <property type="project" value="UniProtKB-UniRule"/>
</dbReference>
<keyword evidence="9 11" id="KW-0057">Aromatic amino acid biosynthesis</keyword>
<dbReference type="Pfam" id="PF01202">
    <property type="entry name" value="SKI"/>
    <property type="match status" value="1"/>
</dbReference>
<evidence type="ECO:0000256" key="1">
    <source>
        <dbReference type="ARBA" id="ARBA00004842"/>
    </source>
</evidence>
<comment type="cofactor">
    <cofactor evidence="11">
        <name>Mg(2+)</name>
        <dbReference type="ChEBI" id="CHEBI:18420"/>
    </cofactor>
    <text evidence="11">Binds 1 Mg(2+) ion per subunit.</text>
</comment>
<evidence type="ECO:0000256" key="6">
    <source>
        <dbReference type="ARBA" id="ARBA00022741"/>
    </source>
</evidence>
<feature type="binding site" evidence="11">
    <location>
        <position position="74"/>
    </location>
    <ligand>
        <name>substrate</name>
    </ligand>
</feature>
<dbReference type="AlphaFoldDB" id="A0A975GNQ1"/>
<evidence type="ECO:0000313" key="13">
    <source>
        <dbReference type="Proteomes" id="UP000663722"/>
    </source>
</evidence>
<dbReference type="GO" id="GO:0004765">
    <property type="term" value="F:shikimate kinase activity"/>
    <property type="evidence" value="ECO:0007669"/>
    <property type="project" value="UniProtKB-UniRule"/>
</dbReference>
<accession>A0A975GNQ1</accession>
<dbReference type="PANTHER" id="PTHR21087:SF16">
    <property type="entry name" value="SHIKIMATE KINASE 1, CHLOROPLASTIC"/>
    <property type="match status" value="1"/>
</dbReference>
<dbReference type="CDD" id="cd00464">
    <property type="entry name" value="SK"/>
    <property type="match status" value="1"/>
</dbReference>
<feature type="binding site" evidence="11">
    <location>
        <begin position="6"/>
        <end position="11"/>
    </location>
    <ligand>
        <name>ATP</name>
        <dbReference type="ChEBI" id="CHEBI:30616"/>
    </ligand>
</feature>
<evidence type="ECO:0000256" key="8">
    <source>
        <dbReference type="ARBA" id="ARBA00022840"/>
    </source>
</evidence>
<comment type="function">
    <text evidence="11">Catalyzes the specific phosphorylation of the 3-hydroxyl group of shikimic acid using ATP as a cosubstrate.</text>
</comment>
<evidence type="ECO:0000256" key="9">
    <source>
        <dbReference type="ARBA" id="ARBA00023141"/>
    </source>
</evidence>
<keyword evidence="5 11" id="KW-0808">Transferase</keyword>
<gene>
    <name evidence="11 12" type="primary">aroK</name>
    <name evidence="12" type="ORF">dnm_031160</name>
</gene>
<protein>
    <recommendedName>
        <fullName evidence="3 11">Shikimate kinase</fullName>
        <shortName evidence="11">SK</shortName>
        <ecNumber evidence="3 11">2.7.1.71</ecNumber>
    </recommendedName>
</protein>
<evidence type="ECO:0000256" key="3">
    <source>
        <dbReference type="ARBA" id="ARBA00012154"/>
    </source>
</evidence>
<keyword evidence="11" id="KW-0460">Magnesium</keyword>
<keyword evidence="11" id="KW-0479">Metal-binding</keyword>
<dbReference type="EC" id="2.7.1.71" evidence="3 11"/>
<reference evidence="12" key="1">
    <citation type="journal article" date="2021" name="Microb. Physiol.">
        <title>Proteogenomic Insights into the Physiology of Marine, Sulfate-Reducing, Filamentous Desulfonema limicola and Desulfonema magnum.</title>
        <authorList>
            <person name="Schnaars V."/>
            <person name="Wohlbrand L."/>
            <person name="Scheve S."/>
            <person name="Hinrichs C."/>
            <person name="Reinhardt R."/>
            <person name="Rabus R."/>
        </authorList>
    </citation>
    <scope>NUCLEOTIDE SEQUENCE</scope>
    <source>
        <strain evidence="12">4be13</strain>
    </source>
</reference>
<comment type="pathway">
    <text evidence="1 11">Metabolic intermediate biosynthesis; chorismate biosynthesis; chorismate from D-erythrose 4-phosphate and phosphoenolpyruvate: step 5/7.</text>
</comment>
<comment type="catalytic activity">
    <reaction evidence="10 11">
        <text>shikimate + ATP = 3-phosphoshikimate + ADP + H(+)</text>
        <dbReference type="Rhea" id="RHEA:13121"/>
        <dbReference type="ChEBI" id="CHEBI:15378"/>
        <dbReference type="ChEBI" id="CHEBI:30616"/>
        <dbReference type="ChEBI" id="CHEBI:36208"/>
        <dbReference type="ChEBI" id="CHEBI:145989"/>
        <dbReference type="ChEBI" id="CHEBI:456216"/>
        <dbReference type="EC" id="2.7.1.71"/>
    </reaction>
</comment>
<comment type="subunit">
    <text evidence="11">Monomer.</text>
</comment>
<dbReference type="GO" id="GO:0008652">
    <property type="term" value="P:amino acid biosynthetic process"/>
    <property type="evidence" value="ECO:0007669"/>
    <property type="project" value="UniProtKB-KW"/>
</dbReference>
<dbReference type="EMBL" id="CP061800">
    <property type="protein sequence ID" value="QTA87088.1"/>
    <property type="molecule type" value="Genomic_DNA"/>
</dbReference>
<dbReference type="PANTHER" id="PTHR21087">
    <property type="entry name" value="SHIKIMATE KINASE"/>
    <property type="match status" value="1"/>
</dbReference>
<evidence type="ECO:0000256" key="11">
    <source>
        <dbReference type="HAMAP-Rule" id="MF_00109"/>
    </source>
</evidence>
<dbReference type="PRINTS" id="PR01100">
    <property type="entry name" value="SHIKIMTKNASE"/>
</dbReference>
<dbReference type="GO" id="GO:0005829">
    <property type="term" value="C:cytosol"/>
    <property type="evidence" value="ECO:0007669"/>
    <property type="project" value="TreeGrafter"/>
</dbReference>
<feature type="binding site" evidence="11">
    <location>
        <position position="52"/>
    </location>
    <ligand>
        <name>substrate</name>
    </ligand>
</feature>
<keyword evidence="6 11" id="KW-0547">Nucleotide-binding</keyword>
<comment type="subcellular location">
    <subcellularLocation>
        <location evidence="11">Cytoplasm</location>
    </subcellularLocation>
</comment>
<comment type="similarity">
    <text evidence="2 11">Belongs to the shikimate kinase family.</text>
</comment>
<feature type="binding site" evidence="11">
    <location>
        <position position="10"/>
    </location>
    <ligand>
        <name>Mg(2+)</name>
        <dbReference type="ChEBI" id="CHEBI:18420"/>
    </ligand>
</feature>
<dbReference type="Gene3D" id="3.40.50.300">
    <property type="entry name" value="P-loop containing nucleotide triphosphate hydrolases"/>
    <property type="match status" value="1"/>
</dbReference>
<dbReference type="HAMAP" id="MF_00109">
    <property type="entry name" value="Shikimate_kinase"/>
    <property type="match status" value="1"/>
</dbReference>
<evidence type="ECO:0000256" key="2">
    <source>
        <dbReference type="ARBA" id="ARBA00006997"/>
    </source>
</evidence>
<dbReference type="InterPro" id="IPR000623">
    <property type="entry name" value="Shikimate_kinase/TSH1"/>
</dbReference>
<keyword evidence="8 11" id="KW-0067">ATP-binding</keyword>
<evidence type="ECO:0000256" key="10">
    <source>
        <dbReference type="ARBA" id="ARBA00048567"/>
    </source>
</evidence>
<keyword evidence="4 11" id="KW-0028">Amino-acid biosynthesis</keyword>
<name>A0A975GNQ1_9BACT</name>
<dbReference type="GO" id="GO:0009423">
    <property type="term" value="P:chorismate biosynthetic process"/>
    <property type="evidence" value="ECO:0007669"/>
    <property type="project" value="UniProtKB-UniRule"/>
</dbReference>
<evidence type="ECO:0000256" key="4">
    <source>
        <dbReference type="ARBA" id="ARBA00022605"/>
    </source>
</evidence>
<dbReference type="PROSITE" id="PS01128">
    <property type="entry name" value="SHIKIMATE_KINASE"/>
    <property type="match status" value="1"/>
</dbReference>
<dbReference type="InterPro" id="IPR023000">
    <property type="entry name" value="Shikimate_kinase_CS"/>
</dbReference>
<proteinExistence type="inferred from homology"/>
<dbReference type="InterPro" id="IPR027417">
    <property type="entry name" value="P-loop_NTPase"/>
</dbReference>
<dbReference type="SUPFAM" id="SSF52540">
    <property type="entry name" value="P-loop containing nucleoside triphosphate hydrolases"/>
    <property type="match status" value="1"/>
</dbReference>